<reference evidence="1" key="1">
    <citation type="submission" date="2023-08" db="EMBL/GenBank/DDBJ databases">
        <title>A de novo genome assembly of Solanum verrucosum Schlechtendal, a Mexican diploid species geographically isolated from the other diploid A-genome species in potato relatives.</title>
        <authorList>
            <person name="Hosaka K."/>
        </authorList>
    </citation>
    <scope>NUCLEOTIDE SEQUENCE</scope>
    <source>
        <tissue evidence="1">Young leaves</tissue>
    </source>
</reference>
<organism evidence="1 2">
    <name type="scientific">Solanum verrucosum</name>
    <dbReference type="NCBI Taxonomy" id="315347"/>
    <lineage>
        <taxon>Eukaryota</taxon>
        <taxon>Viridiplantae</taxon>
        <taxon>Streptophyta</taxon>
        <taxon>Embryophyta</taxon>
        <taxon>Tracheophyta</taxon>
        <taxon>Spermatophyta</taxon>
        <taxon>Magnoliopsida</taxon>
        <taxon>eudicotyledons</taxon>
        <taxon>Gunneridae</taxon>
        <taxon>Pentapetalae</taxon>
        <taxon>asterids</taxon>
        <taxon>lamiids</taxon>
        <taxon>Solanales</taxon>
        <taxon>Solanaceae</taxon>
        <taxon>Solanoideae</taxon>
        <taxon>Solaneae</taxon>
        <taxon>Solanum</taxon>
    </lineage>
</organism>
<evidence type="ECO:0000313" key="1">
    <source>
        <dbReference type="EMBL" id="WMV28959.1"/>
    </source>
</evidence>
<keyword evidence="2" id="KW-1185">Reference proteome</keyword>
<dbReference type="AlphaFoldDB" id="A0AAF0TR83"/>
<sequence length="33" mass="3804">MSFPARVSQLTFLKYQLFSSGQFQEMLRGYGVS</sequence>
<gene>
    <name evidence="1" type="ORF">MTR67_022344</name>
</gene>
<proteinExistence type="predicted"/>
<evidence type="ECO:0000313" key="2">
    <source>
        <dbReference type="Proteomes" id="UP001234989"/>
    </source>
</evidence>
<accession>A0AAF0TR83</accession>
<name>A0AAF0TR83_SOLVR</name>
<dbReference type="Proteomes" id="UP001234989">
    <property type="component" value="Chromosome 5"/>
</dbReference>
<protein>
    <submittedName>
        <fullName evidence="1">Uncharacterized protein</fullName>
    </submittedName>
</protein>
<dbReference type="EMBL" id="CP133616">
    <property type="protein sequence ID" value="WMV28959.1"/>
    <property type="molecule type" value="Genomic_DNA"/>
</dbReference>